<dbReference type="InterPro" id="IPR036291">
    <property type="entry name" value="NAD(P)-bd_dom_sf"/>
</dbReference>
<evidence type="ECO:0000313" key="3">
    <source>
        <dbReference type="EMBL" id="CAK8998371.1"/>
    </source>
</evidence>
<dbReference type="SUPFAM" id="SSF51735">
    <property type="entry name" value="NAD(P)-binding Rossmann-fold domains"/>
    <property type="match status" value="1"/>
</dbReference>
<dbReference type="PANTHER" id="PTHR24320:SF148">
    <property type="entry name" value="NAD(P)-BINDING ROSSMANN-FOLD SUPERFAMILY PROTEIN"/>
    <property type="match status" value="1"/>
</dbReference>
<evidence type="ECO:0000256" key="1">
    <source>
        <dbReference type="ARBA" id="ARBA00006484"/>
    </source>
</evidence>
<keyword evidence="2" id="KW-0560">Oxidoreductase</keyword>
<evidence type="ECO:0000256" key="2">
    <source>
        <dbReference type="ARBA" id="ARBA00023002"/>
    </source>
</evidence>
<dbReference type="InterPro" id="IPR002347">
    <property type="entry name" value="SDR_fam"/>
</dbReference>
<protein>
    <recommendedName>
        <fullName evidence="5">Protochlorophyllide reductase</fullName>
    </recommendedName>
</protein>
<reference evidence="3 4" key="1">
    <citation type="submission" date="2024-02" db="EMBL/GenBank/DDBJ databases">
        <authorList>
            <person name="Chen Y."/>
            <person name="Shah S."/>
            <person name="Dougan E. K."/>
            <person name="Thang M."/>
            <person name="Chan C."/>
        </authorList>
    </citation>
    <scope>NUCLEOTIDE SEQUENCE [LARGE SCALE GENOMIC DNA]</scope>
</reference>
<dbReference type="EMBL" id="CAXAMN010002224">
    <property type="protein sequence ID" value="CAK8998371.1"/>
    <property type="molecule type" value="Genomic_DNA"/>
</dbReference>
<keyword evidence="4" id="KW-1185">Reference proteome</keyword>
<accession>A0ABP0I726</accession>
<comment type="similarity">
    <text evidence="1">Belongs to the short-chain dehydrogenases/reductases (SDR) family.</text>
</comment>
<dbReference type="Gene3D" id="3.40.50.720">
    <property type="entry name" value="NAD(P)-binding Rossmann-like Domain"/>
    <property type="match status" value="1"/>
</dbReference>
<name>A0ABP0I726_9DINO</name>
<proteinExistence type="inferred from homology"/>
<comment type="caution">
    <text evidence="3">The sequence shown here is derived from an EMBL/GenBank/DDBJ whole genome shotgun (WGS) entry which is preliminary data.</text>
</comment>
<evidence type="ECO:0000313" key="4">
    <source>
        <dbReference type="Proteomes" id="UP001642484"/>
    </source>
</evidence>
<evidence type="ECO:0008006" key="5">
    <source>
        <dbReference type="Google" id="ProtNLM"/>
    </source>
</evidence>
<dbReference type="PANTHER" id="PTHR24320">
    <property type="entry name" value="RETINOL DEHYDROGENASE"/>
    <property type="match status" value="1"/>
</dbReference>
<organism evidence="3 4">
    <name type="scientific">Durusdinium trenchii</name>
    <dbReference type="NCBI Taxonomy" id="1381693"/>
    <lineage>
        <taxon>Eukaryota</taxon>
        <taxon>Sar</taxon>
        <taxon>Alveolata</taxon>
        <taxon>Dinophyceae</taxon>
        <taxon>Suessiales</taxon>
        <taxon>Symbiodiniaceae</taxon>
        <taxon>Durusdinium</taxon>
    </lineage>
</organism>
<dbReference type="Proteomes" id="UP001642484">
    <property type="component" value="Unassembled WGS sequence"/>
</dbReference>
<dbReference type="Pfam" id="PF00106">
    <property type="entry name" value="adh_short"/>
    <property type="match status" value="1"/>
</dbReference>
<gene>
    <name evidence="3" type="ORF">CCMP2556_LOCUS5216</name>
</gene>
<sequence>MGSAFSGASSYTAPAEIPTRWFPDFEQELPSLQGKVFCVTGCTSGTGLVAATTAAKKGAHVVMLNRQRTDASLAPHCREHPGAGDRAVAAEKALREQVPGAEVTSVECDLQDFESVRSAAQKLKTMFKSKGVDVLCNNAGVMALADQATKDGYDVQMQTNHLSHFLLTKELYPLLQKAADQRGEARVVQHTSGGRKFPTTELQAKYLQKNGGNLGGNGSSMFFGGARWERYHQTKLANAVFTVAMDDRLKASNSKVKVCCAAPGLAATNLQVTTSQDDGFHAQWIMRFGQSGEDGTMPLLRCCAAPGVESGDFYEPEGLGNIKGLPAKFTPEPICTNPHSSRILWEESEKACGAFKVE</sequence>